<reference evidence="1" key="1">
    <citation type="submission" date="2022-04" db="EMBL/GenBank/DDBJ databases">
        <title>Jade perch genome.</title>
        <authorList>
            <person name="Chao B."/>
        </authorList>
    </citation>
    <scope>NUCLEOTIDE SEQUENCE</scope>
    <source>
        <strain evidence="1">CB-2022</strain>
    </source>
</reference>
<organism evidence="1 2">
    <name type="scientific">Scortum barcoo</name>
    <name type="common">barcoo grunter</name>
    <dbReference type="NCBI Taxonomy" id="214431"/>
    <lineage>
        <taxon>Eukaryota</taxon>
        <taxon>Metazoa</taxon>
        <taxon>Chordata</taxon>
        <taxon>Craniata</taxon>
        <taxon>Vertebrata</taxon>
        <taxon>Euteleostomi</taxon>
        <taxon>Actinopterygii</taxon>
        <taxon>Neopterygii</taxon>
        <taxon>Teleostei</taxon>
        <taxon>Neoteleostei</taxon>
        <taxon>Acanthomorphata</taxon>
        <taxon>Eupercaria</taxon>
        <taxon>Centrarchiformes</taxon>
        <taxon>Terapontoidei</taxon>
        <taxon>Terapontidae</taxon>
        <taxon>Scortum</taxon>
    </lineage>
</organism>
<evidence type="ECO:0000313" key="2">
    <source>
        <dbReference type="Proteomes" id="UP000831701"/>
    </source>
</evidence>
<dbReference type="Proteomes" id="UP000831701">
    <property type="component" value="Chromosome 6"/>
</dbReference>
<gene>
    <name evidence="1" type="ORF">L3Q82_007208</name>
</gene>
<sequence>MGYHWPFGQPLCQISSFLTALNMYASVFSLSMLSVERYWVLTGRRHSSHHAPQSCPSRALWILGGVWVLAGVLALPGLLLRSVREMEVDHESEDDWQQEPTVHPTDSGSVFLSCQMDYSMLIGADLEEEDRERAEMWWAAALSLKSTLIGFLLPLVILLVCYCSLAQLLSRHFGRGPRPDRRRQRRLLRVIITLVMAFFLCWLPLHVNKTVSMLLEFDFVPYSCSLDQLLLAAHPYVTCLAYLNSCLNPLLYAACDPSFRKRCRGALLMLCRRGGGEGGETKTNEVQEEKEERSSAFPTRTQEETADRTEEERVEEANIQLTTVIGVEKKRQCVLITCRNPVCKIEVPERLTVSHEALIKSGLAGRCVSVPVREATDEDILLVHSEEYLEAVKKTPFMTLEDLKEFTLQYGDVYFHPNIYHCAKLAAGAALQLVDSVMTGKVRNGMALVRPPGHHSMRSAASGFCVFNNVAIAAQYAKQKYGLKRVLIVDWDIHHGQGVQYCFENDPSVLYFSWHRYEHQKFWPQLRESDYDSVGKEKGAGFNINVPWNKVGMKNGDYLSVFCHVLLPVAYEFCPDLVLVCAGFDSAIGDPEGEMCASPDVFAHLTHLLMNLAGGKLCAVLEGGYNLTSLPQSVCQTVQTLLGDPAPRPANLEDPCRSALESLHCVRSTHRKYWSCLKHAAELPTCCEVSTKRIKLAEEEEEKTEKAEEEKSKEELVWPDPPNCVVPPTRTALVLPKGVACPDGCKRFSLSGDPDPVIVSKLRENFLKDADDSDALTALSSLVALVDEMEKNEVHNGLALVHDVSMAMMCVVKHAATVPSNRKTLLVQFSSKKSEEQQCKYYIPVCLKTGCSDESGFMQAVLGLLLPLGYHYDPSLVLLVRMPKSGLSDSAWQQLTGLLQGLAQGHTLVLMQEGEEACVGPTAASLLGDAAPSLGQLHAPPAEDVEVLERLRHKLQADWKLLRTTEENAERIMLDPTSRENLKFKDLLKVLIDWINSELEEERIIVKDLEEDCYDGQVLQKLFEKLSGRKLNVAEVTQSEIGQKQKLQTVLEAVNEMLRPHGWTIEWSVDSIHSKNLVAIVYLLVALAMHFQVPIRLPEHVSVQVVVVKKREGILQTALVTKEMTSTTEMMMGRFERDAFDTLLDHAPDKLNVVKTSLITFVNKHLNKLNLEVTELESQFADGVYLVLLMGLLEDYFVPLYNFFLTPESFEQKVHNVAFAFELMQDGGLKKPKARPEDVVNLNLKSTLRVLYNLFTNYKNSE</sequence>
<proteinExistence type="predicted"/>
<keyword evidence="2" id="KW-1185">Reference proteome</keyword>
<protein>
    <submittedName>
        <fullName evidence="1">Uncharacterized protein</fullName>
    </submittedName>
</protein>
<evidence type="ECO:0000313" key="1">
    <source>
        <dbReference type="EMBL" id="KAI3370640.1"/>
    </source>
</evidence>
<name>A0ACB8WRI2_9TELE</name>
<dbReference type="EMBL" id="CM041536">
    <property type="protein sequence ID" value="KAI3370640.1"/>
    <property type="molecule type" value="Genomic_DNA"/>
</dbReference>
<accession>A0ACB8WRI2</accession>
<comment type="caution">
    <text evidence="1">The sequence shown here is derived from an EMBL/GenBank/DDBJ whole genome shotgun (WGS) entry which is preliminary data.</text>
</comment>